<evidence type="ECO:0000256" key="3">
    <source>
        <dbReference type="PIRNR" id="PIRNR001365"/>
    </source>
</evidence>
<dbReference type="EMBL" id="VJWX01000534">
    <property type="protein sequence ID" value="TVT24670.1"/>
    <property type="molecule type" value="Genomic_DNA"/>
</dbReference>
<dbReference type="PROSITE" id="PS00666">
    <property type="entry name" value="DHDPS_2"/>
    <property type="match status" value="1"/>
</dbReference>
<dbReference type="OrthoDB" id="3175637at2"/>
<comment type="caution">
    <text evidence="6">The sequence shown here is derived from an EMBL/GenBank/DDBJ whole genome shotgun (WGS) entry which is preliminary data.</text>
</comment>
<dbReference type="PIRSF" id="PIRSF001365">
    <property type="entry name" value="DHDPS"/>
    <property type="match status" value="1"/>
</dbReference>
<dbReference type="InterPro" id="IPR013785">
    <property type="entry name" value="Aldolase_TIM"/>
</dbReference>
<keyword evidence="2" id="KW-0704">Schiff base</keyword>
<keyword evidence="1 3" id="KW-0456">Lyase</keyword>
<organism evidence="6 7">
    <name type="scientific">Amycolatopsis rhizosphaerae</name>
    <dbReference type="NCBI Taxonomy" id="2053003"/>
    <lineage>
        <taxon>Bacteria</taxon>
        <taxon>Bacillati</taxon>
        <taxon>Actinomycetota</taxon>
        <taxon>Actinomycetes</taxon>
        <taxon>Pseudonocardiales</taxon>
        <taxon>Pseudonocardiaceae</taxon>
        <taxon>Amycolatopsis</taxon>
    </lineage>
</organism>
<accession>A0A558AK79</accession>
<evidence type="ECO:0000313" key="7">
    <source>
        <dbReference type="Proteomes" id="UP000320011"/>
    </source>
</evidence>
<feature type="binding site" evidence="5">
    <location>
        <position position="211"/>
    </location>
    <ligand>
        <name>pyruvate</name>
        <dbReference type="ChEBI" id="CHEBI:15361"/>
    </ligand>
</feature>
<dbReference type="GO" id="GO:0008747">
    <property type="term" value="F:N-acetylneuraminate lyase activity"/>
    <property type="evidence" value="ECO:0007669"/>
    <property type="project" value="TreeGrafter"/>
</dbReference>
<evidence type="ECO:0000256" key="5">
    <source>
        <dbReference type="PIRSR" id="PIRSR001365-2"/>
    </source>
</evidence>
<gene>
    <name evidence="6" type="ORF">FNH05_32420</name>
</gene>
<dbReference type="SUPFAM" id="SSF51569">
    <property type="entry name" value="Aldolase"/>
    <property type="match status" value="1"/>
</dbReference>
<evidence type="ECO:0000256" key="2">
    <source>
        <dbReference type="ARBA" id="ARBA00023270"/>
    </source>
</evidence>
<dbReference type="RefSeq" id="WP_144592654.1">
    <property type="nucleotide sequence ID" value="NZ_VJWX01000534.1"/>
</dbReference>
<dbReference type="PRINTS" id="PR00146">
    <property type="entry name" value="DHPICSNTHASE"/>
</dbReference>
<evidence type="ECO:0000256" key="1">
    <source>
        <dbReference type="ARBA" id="ARBA00023239"/>
    </source>
</evidence>
<dbReference type="InterPro" id="IPR020625">
    <property type="entry name" value="Schiff_base-form_aldolases_AS"/>
</dbReference>
<reference evidence="6 7" key="2">
    <citation type="submission" date="2019-08" db="EMBL/GenBank/DDBJ databases">
        <title>Amycolatopsis acidicola sp. nov., isolated from peat swamp forest soil.</title>
        <authorList>
            <person name="Srisuk N."/>
        </authorList>
    </citation>
    <scope>NUCLEOTIDE SEQUENCE [LARGE SCALE GENOMIC DNA]</scope>
    <source>
        <strain evidence="6 7">TBRC 6029</strain>
    </source>
</reference>
<keyword evidence="7" id="KW-1185">Reference proteome</keyword>
<dbReference type="PANTHER" id="PTHR42849">
    <property type="entry name" value="N-ACETYLNEURAMINATE LYASE"/>
    <property type="match status" value="1"/>
</dbReference>
<dbReference type="PANTHER" id="PTHR42849:SF1">
    <property type="entry name" value="N-ACETYLNEURAMINATE LYASE"/>
    <property type="match status" value="1"/>
</dbReference>
<reference evidence="6 7" key="1">
    <citation type="submission" date="2019-07" db="EMBL/GenBank/DDBJ databases">
        <authorList>
            <person name="Duangmal K."/>
            <person name="Teo W.F.A."/>
        </authorList>
    </citation>
    <scope>NUCLEOTIDE SEQUENCE [LARGE SCALE GENOMIC DNA]</scope>
    <source>
        <strain evidence="6 7">TBRC 6029</strain>
    </source>
</reference>
<comment type="similarity">
    <text evidence="3">Belongs to the DapA family.</text>
</comment>
<sequence>MTPTPLSGIIPPLCTPFRDDFGIDTDSLRRAIDFQLEAGVHGLFILGSSSEVAFLPDAQRRTVIETTVSHVDGRVPVLAGCIDMTTLRVAEHVRVAEEAGADAVVVTAPYYTRTHVAEVERHYRLLRERTGLPILAYDIPVAVHSHLDRELVLRLAEEEVIAGLKDSSGDEAGFRYVLQGRRERGLGSFAVFTGSELLVDWALELGADGAVPGLANVDPEGYVAIHRHVRSGDLAAARAEQERLLKLFTIVDVAPPHRMGRGSAALGAFKAAMKMRGVIADAVLAPPQLPLSEDELARIGEKLAEAGIGEGELA</sequence>
<dbReference type="Pfam" id="PF00701">
    <property type="entry name" value="DHDPS"/>
    <property type="match status" value="1"/>
</dbReference>
<dbReference type="SMART" id="SM01130">
    <property type="entry name" value="DHDPS"/>
    <property type="match status" value="1"/>
</dbReference>
<dbReference type="Gene3D" id="3.20.20.70">
    <property type="entry name" value="Aldolase class I"/>
    <property type="match status" value="1"/>
</dbReference>
<dbReference type="InterPro" id="IPR002220">
    <property type="entry name" value="DapA-like"/>
</dbReference>
<dbReference type="AlphaFoldDB" id="A0A558AK79"/>
<evidence type="ECO:0000256" key="4">
    <source>
        <dbReference type="PIRSR" id="PIRSR001365-1"/>
    </source>
</evidence>
<protein>
    <submittedName>
        <fullName evidence="6">Dihydrodipicolinate synthase family protein</fullName>
    </submittedName>
</protein>
<dbReference type="Proteomes" id="UP000320011">
    <property type="component" value="Unassembled WGS sequence"/>
</dbReference>
<name>A0A558AK79_9PSEU</name>
<proteinExistence type="inferred from homology"/>
<dbReference type="CDD" id="cd00408">
    <property type="entry name" value="DHDPS-like"/>
    <property type="match status" value="1"/>
</dbReference>
<dbReference type="GO" id="GO:0019262">
    <property type="term" value="P:N-acetylneuraminate catabolic process"/>
    <property type="evidence" value="ECO:0007669"/>
    <property type="project" value="TreeGrafter"/>
</dbReference>
<feature type="active site" description="Proton donor/acceptor" evidence="4">
    <location>
        <position position="137"/>
    </location>
</feature>
<dbReference type="GO" id="GO:0005829">
    <property type="term" value="C:cytosol"/>
    <property type="evidence" value="ECO:0007669"/>
    <property type="project" value="TreeGrafter"/>
</dbReference>
<feature type="active site" description="Schiff-base intermediate with substrate" evidence="4">
    <location>
        <position position="165"/>
    </location>
</feature>
<evidence type="ECO:0000313" key="6">
    <source>
        <dbReference type="EMBL" id="TVT24670.1"/>
    </source>
</evidence>